<evidence type="ECO:0000313" key="2">
    <source>
        <dbReference type="EMBL" id="ROL45779.1"/>
    </source>
</evidence>
<feature type="compositionally biased region" description="Basic and acidic residues" evidence="1">
    <location>
        <begin position="26"/>
        <end position="43"/>
    </location>
</feature>
<gene>
    <name evidence="2" type="ORF">DPX16_11474</name>
</gene>
<reference evidence="2 3" key="1">
    <citation type="submission" date="2018-10" db="EMBL/GenBank/DDBJ databases">
        <title>Genome assembly for a Yunnan-Guizhou Plateau 3E fish, Anabarilius grahami (Regan), and its evolutionary and genetic applications.</title>
        <authorList>
            <person name="Jiang W."/>
        </authorList>
    </citation>
    <scope>NUCLEOTIDE SEQUENCE [LARGE SCALE GENOMIC DNA]</scope>
    <source>
        <strain evidence="2">AG-KIZ</strain>
        <tissue evidence="2">Muscle</tissue>
    </source>
</reference>
<sequence length="152" mass="17563">MQLWTKRERKRGVTQPQMCAEWGVGRAERDPIERRREDRKDAGMGEEGFLGARTLMEEGMSVLYAHQVASFPELPSATPCVANDVKRRDRVLEARARESGASQMRMGGIRPIHKQVQMTDVRPICSPLPFYERAHTPKWEWRDEGQKEDSRP</sequence>
<comment type="caution">
    <text evidence="2">The sequence shown here is derived from an EMBL/GenBank/DDBJ whole genome shotgun (WGS) entry which is preliminary data.</text>
</comment>
<dbReference type="AlphaFoldDB" id="A0A3N0YHQ3"/>
<protein>
    <submittedName>
        <fullName evidence="2">Uncharacterized protein</fullName>
    </submittedName>
</protein>
<name>A0A3N0YHQ3_ANAGA</name>
<evidence type="ECO:0000313" key="3">
    <source>
        <dbReference type="Proteomes" id="UP000281406"/>
    </source>
</evidence>
<keyword evidence="3" id="KW-1185">Reference proteome</keyword>
<accession>A0A3N0YHQ3</accession>
<dbReference type="EMBL" id="RJVU01042534">
    <property type="protein sequence ID" value="ROL45779.1"/>
    <property type="molecule type" value="Genomic_DNA"/>
</dbReference>
<organism evidence="2 3">
    <name type="scientific">Anabarilius grahami</name>
    <name type="common">Kanglang fish</name>
    <name type="synonym">Barilius grahami</name>
    <dbReference type="NCBI Taxonomy" id="495550"/>
    <lineage>
        <taxon>Eukaryota</taxon>
        <taxon>Metazoa</taxon>
        <taxon>Chordata</taxon>
        <taxon>Craniata</taxon>
        <taxon>Vertebrata</taxon>
        <taxon>Euteleostomi</taxon>
        <taxon>Actinopterygii</taxon>
        <taxon>Neopterygii</taxon>
        <taxon>Teleostei</taxon>
        <taxon>Ostariophysi</taxon>
        <taxon>Cypriniformes</taxon>
        <taxon>Xenocyprididae</taxon>
        <taxon>Xenocypridinae</taxon>
        <taxon>Xenocypridinae incertae sedis</taxon>
        <taxon>Anabarilius</taxon>
    </lineage>
</organism>
<evidence type="ECO:0000256" key="1">
    <source>
        <dbReference type="SAM" id="MobiDB-lite"/>
    </source>
</evidence>
<feature type="region of interest" description="Disordered" evidence="1">
    <location>
        <begin position="22"/>
        <end position="45"/>
    </location>
</feature>
<proteinExistence type="predicted"/>
<dbReference type="Proteomes" id="UP000281406">
    <property type="component" value="Unassembled WGS sequence"/>
</dbReference>